<sequence length="342" mass="37898">MSTGPTSSTGAAGPPAAGAAELAKNDAPAPPEGLSEFLRKILDQLSLSAWLPATMLVGCAALLLQLAALASVDIGAAILALAEKPFGIIVILLFALILTAIIVQAFSFEVIRFLEGYWGASSLGAIVAHVLIEIQLRRVRKISNQRDKQEKRAFRRAHERMLSRNIPRSILTILEDDVYRRRGVHSQADKDEARRLGWRQFAAPQDLARFDRLSKRLDDFPAEHRILPTKLGNVLRSAEDALELADGDLEGLVMRRYDRIPERIRTHHDQFRTRLDMYCILFFVFIVLAMLSTLIVWRTQGQLLSFLFPATFALLALTAYAASITSARGYGASLRAIQRGPA</sequence>
<evidence type="ECO:0000313" key="3">
    <source>
        <dbReference type="EMBL" id="GEC18693.1"/>
    </source>
</evidence>
<name>A0A4Y3WIK9_9PSEU</name>
<keyword evidence="2" id="KW-1133">Transmembrane helix</keyword>
<feature type="transmembrane region" description="Helical" evidence="2">
    <location>
        <begin position="55"/>
        <end position="81"/>
    </location>
</feature>
<dbReference type="AlphaFoldDB" id="A0A4Y3WIK9"/>
<dbReference type="EMBL" id="BJNG01000007">
    <property type="protein sequence ID" value="GEC18693.1"/>
    <property type="molecule type" value="Genomic_DNA"/>
</dbReference>
<evidence type="ECO:0000256" key="2">
    <source>
        <dbReference type="SAM" id="Phobius"/>
    </source>
</evidence>
<dbReference type="Proteomes" id="UP000320338">
    <property type="component" value="Unassembled WGS sequence"/>
</dbReference>
<feature type="transmembrane region" description="Helical" evidence="2">
    <location>
        <begin position="117"/>
        <end position="136"/>
    </location>
</feature>
<keyword evidence="4" id="KW-1185">Reference proteome</keyword>
<organism evidence="3 4">
    <name type="scientific">Pseudonocardia hydrocarbonoxydans</name>
    <dbReference type="NCBI Taxonomy" id="76726"/>
    <lineage>
        <taxon>Bacteria</taxon>
        <taxon>Bacillati</taxon>
        <taxon>Actinomycetota</taxon>
        <taxon>Actinomycetes</taxon>
        <taxon>Pseudonocardiales</taxon>
        <taxon>Pseudonocardiaceae</taxon>
        <taxon>Pseudonocardia</taxon>
    </lineage>
</organism>
<evidence type="ECO:0000256" key="1">
    <source>
        <dbReference type="SAM" id="MobiDB-lite"/>
    </source>
</evidence>
<keyword evidence="2" id="KW-0472">Membrane</keyword>
<feature type="region of interest" description="Disordered" evidence="1">
    <location>
        <begin position="1"/>
        <end position="28"/>
    </location>
</feature>
<evidence type="ECO:0000313" key="4">
    <source>
        <dbReference type="Proteomes" id="UP000320338"/>
    </source>
</evidence>
<feature type="compositionally biased region" description="Low complexity" evidence="1">
    <location>
        <begin position="1"/>
        <end position="20"/>
    </location>
</feature>
<accession>A0A4Y3WIK9</accession>
<feature type="transmembrane region" description="Helical" evidence="2">
    <location>
        <begin position="88"/>
        <end position="111"/>
    </location>
</feature>
<keyword evidence="2" id="KW-0812">Transmembrane</keyword>
<protein>
    <submittedName>
        <fullName evidence="3">Uncharacterized protein</fullName>
    </submittedName>
</protein>
<proteinExistence type="predicted"/>
<reference evidence="3 4" key="1">
    <citation type="submission" date="2019-06" db="EMBL/GenBank/DDBJ databases">
        <title>Whole genome shotgun sequence of Pseudonocardia hydrocarbonoxydans NBRC 14498.</title>
        <authorList>
            <person name="Hosoyama A."/>
            <person name="Uohara A."/>
            <person name="Ohji S."/>
            <person name="Ichikawa N."/>
        </authorList>
    </citation>
    <scope>NUCLEOTIDE SEQUENCE [LARGE SCALE GENOMIC DNA]</scope>
    <source>
        <strain evidence="3 4">NBRC 14498</strain>
    </source>
</reference>
<gene>
    <name evidence="3" type="ORF">PHY01_09760</name>
</gene>
<comment type="caution">
    <text evidence="3">The sequence shown here is derived from an EMBL/GenBank/DDBJ whole genome shotgun (WGS) entry which is preliminary data.</text>
</comment>
<feature type="transmembrane region" description="Helical" evidence="2">
    <location>
        <begin position="275"/>
        <end position="297"/>
    </location>
</feature>
<feature type="transmembrane region" description="Helical" evidence="2">
    <location>
        <begin position="303"/>
        <end position="322"/>
    </location>
</feature>